<dbReference type="EMBL" id="BMYO01000004">
    <property type="protein sequence ID" value="GHD62226.1"/>
    <property type="molecule type" value="Genomic_DNA"/>
</dbReference>
<dbReference type="RefSeq" id="WP_189459962.1">
    <property type="nucleotide sequence ID" value="NZ_BMYO01000004.1"/>
</dbReference>
<reference evidence="3" key="1">
    <citation type="journal article" date="2019" name="Int. J. Syst. Evol. Microbiol.">
        <title>The Global Catalogue of Microorganisms (GCM) 10K type strain sequencing project: providing services to taxonomists for standard genome sequencing and annotation.</title>
        <authorList>
            <consortium name="The Broad Institute Genomics Platform"/>
            <consortium name="The Broad Institute Genome Sequencing Center for Infectious Disease"/>
            <person name="Wu L."/>
            <person name="Ma J."/>
        </authorList>
    </citation>
    <scope>NUCLEOTIDE SEQUENCE [LARGE SCALE GENOMIC DNA]</scope>
    <source>
        <strain evidence="3">KCTC 23701</strain>
    </source>
</reference>
<feature type="transmembrane region" description="Helical" evidence="1">
    <location>
        <begin position="91"/>
        <end position="113"/>
    </location>
</feature>
<accession>A0ABQ3H2V8</accession>
<evidence type="ECO:0000313" key="3">
    <source>
        <dbReference type="Proteomes" id="UP000604737"/>
    </source>
</evidence>
<comment type="caution">
    <text evidence="2">The sequence shown here is derived from an EMBL/GenBank/DDBJ whole genome shotgun (WGS) entry which is preliminary data.</text>
</comment>
<keyword evidence="3" id="KW-1185">Reference proteome</keyword>
<keyword evidence="1" id="KW-0472">Membrane</keyword>
<proteinExistence type="predicted"/>
<feature type="transmembrane region" description="Helical" evidence="1">
    <location>
        <begin position="24"/>
        <end position="46"/>
    </location>
</feature>
<evidence type="ECO:0000313" key="2">
    <source>
        <dbReference type="EMBL" id="GHD62226.1"/>
    </source>
</evidence>
<evidence type="ECO:0000256" key="1">
    <source>
        <dbReference type="SAM" id="Phobius"/>
    </source>
</evidence>
<organism evidence="2 3">
    <name type="scientific">Jeongeupia chitinilytica</name>
    <dbReference type="NCBI Taxonomy" id="1041641"/>
    <lineage>
        <taxon>Bacteria</taxon>
        <taxon>Pseudomonadati</taxon>
        <taxon>Pseudomonadota</taxon>
        <taxon>Betaproteobacteria</taxon>
        <taxon>Neisseriales</taxon>
        <taxon>Chitinibacteraceae</taxon>
        <taxon>Jeongeupia</taxon>
    </lineage>
</organism>
<protein>
    <submittedName>
        <fullName evidence="2">Uncharacterized protein</fullName>
    </submittedName>
</protein>
<gene>
    <name evidence="2" type="ORF">GCM10007350_17860</name>
</gene>
<keyword evidence="1" id="KW-1133">Transmembrane helix</keyword>
<dbReference type="Proteomes" id="UP000604737">
    <property type="component" value="Unassembled WGS sequence"/>
</dbReference>
<sequence length="115" mass="12314">MNSNPLPEKSSPPIAEKSPPTLSAAIRILVLSALAGAGAFWLVVAFSAPSLFDMGYAGVYWAMAVAPVAGFVTLALLVIQLERSRKAGPHALKRLAAIQWIVIGLVWFGYMLMFL</sequence>
<name>A0ABQ3H2V8_9NEIS</name>
<feature type="transmembrane region" description="Helical" evidence="1">
    <location>
        <begin position="58"/>
        <end position="79"/>
    </location>
</feature>
<keyword evidence="1" id="KW-0812">Transmembrane</keyword>